<dbReference type="OMA" id="MAYRIPD"/>
<dbReference type="GO" id="GO:0008080">
    <property type="term" value="F:N-acetyltransferase activity"/>
    <property type="evidence" value="ECO:0000318"/>
    <property type="project" value="GO_Central"/>
</dbReference>
<protein>
    <recommendedName>
        <fullName evidence="4">N-acetyltransferase domain-containing protein</fullName>
    </recommendedName>
</protein>
<dbReference type="PANTHER" id="PTHR20905:SF28">
    <property type="entry name" value="GH28833P-RELATED"/>
    <property type="match status" value="1"/>
</dbReference>
<reference evidence="2 3" key="2">
    <citation type="journal article" date="2010" name="Nucleic Acids Res.">
        <title>BeetleBase in 2010: revisions to provide comprehensive genomic information for Tribolium castaneum.</title>
        <authorList>
            <person name="Kim H.S."/>
            <person name="Murphy T."/>
            <person name="Xia J."/>
            <person name="Caragea D."/>
            <person name="Park Y."/>
            <person name="Beeman R.W."/>
            <person name="Lorenzen M.D."/>
            <person name="Butcher S."/>
            <person name="Manak J.R."/>
            <person name="Brown S.J."/>
        </authorList>
    </citation>
    <scope>GENOME REANNOTATION</scope>
    <source>
        <strain evidence="2 3">Georgia GA2</strain>
    </source>
</reference>
<gene>
    <name evidence="2" type="primary">AUGUSTUS-3.0.2_33267</name>
    <name evidence="2" type="ORF">TcasGA2_TC033267</name>
</gene>
<proteinExistence type="predicted"/>
<name>A0A139WHK0_TRICA</name>
<dbReference type="AlphaFoldDB" id="A0A139WHK0"/>
<evidence type="ECO:0000313" key="2">
    <source>
        <dbReference type="EMBL" id="KYB27468.1"/>
    </source>
</evidence>
<dbReference type="EMBL" id="KQ971343">
    <property type="protein sequence ID" value="KYB27468.1"/>
    <property type="molecule type" value="Genomic_DNA"/>
</dbReference>
<sequence>MEENFVLCSYQPTRLKEMLMSRRARLEEEKQRHLNSELEEEENRLKAQRERIYAPIIWKRLGSGIRIQDLKPVYYDQVLRIIQECYFQEEVLCRNSNLGEDPDSIKSFLNMVLFYLKDRTSIIALDESNEDAVAGFLVLKAVHKTDFSNVFGRVFHVEGEAHKKCLAFTNYLGRKADVYTDLNCDIFLQFCLLCIRPEYRKKALGLQLFLSAVDVARSLNIPVVMGILSCWTLQKLAKRIGMKVKLCKVRQPTIQSCRPFLRLITWAGGTDSTR</sequence>
<feature type="coiled-coil region" evidence="1">
    <location>
        <begin position="16"/>
        <end position="51"/>
    </location>
</feature>
<dbReference type="Proteomes" id="UP000007266">
    <property type="component" value="Linkage group 5"/>
</dbReference>
<dbReference type="SUPFAM" id="SSF55729">
    <property type="entry name" value="Acyl-CoA N-acyltransferases (Nat)"/>
    <property type="match status" value="1"/>
</dbReference>
<evidence type="ECO:0008006" key="4">
    <source>
        <dbReference type="Google" id="ProtNLM"/>
    </source>
</evidence>
<dbReference type="InParanoid" id="A0A139WHK0"/>
<keyword evidence="1" id="KW-0175">Coiled coil</keyword>
<evidence type="ECO:0000256" key="1">
    <source>
        <dbReference type="SAM" id="Coils"/>
    </source>
</evidence>
<organism evidence="2 3">
    <name type="scientific">Tribolium castaneum</name>
    <name type="common">Red flour beetle</name>
    <dbReference type="NCBI Taxonomy" id="7070"/>
    <lineage>
        <taxon>Eukaryota</taxon>
        <taxon>Metazoa</taxon>
        <taxon>Ecdysozoa</taxon>
        <taxon>Arthropoda</taxon>
        <taxon>Hexapoda</taxon>
        <taxon>Insecta</taxon>
        <taxon>Pterygota</taxon>
        <taxon>Neoptera</taxon>
        <taxon>Endopterygota</taxon>
        <taxon>Coleoptera</taxon>
        <taxon>Polyphaga</taxon>
        <taxon>Cucujiformia</taxon>
        <taxon>Tenebrionidae</taxon>
        <taxon>Tenebrionidae incertae sedis</taxon>
        <taxon>Tribolium</taxon>
    </lineage>
</organism>
<dbReference type="PANTHER" id="PTHR20905">
    <property type="entry name" value="N-ACETYLTRANSFERASE-RELATED"/>
    <property type="match status" value="1"/>
</dbReference>
<dbReference type="Gene3D" id="3.40.630.30">
    <property type="match status" value="1"/>
</dbReference>
<accession>A0A139WHK0</accession>
<reference evidence="2 3" key="1">
    <citation type="journal article" date="2008" name="Nature">
        <title>The genome of the model beetle and pest Tribolium castaneum.</title>
        <authorList>
            <consortium name="Tribolium Genome Sequencing Consortium"/>
            <person name="Richards S."/>
            <person name="Gibbs R.A."/>
            <person name="Weinstock G.M."/>
            <person name="Brown S.J."/>
            <person name="Denell R."/>
            <person name="Beeman R.W."/>
            <person name="Gibbs R."/>
            <person name="Beeman R.W."/>
            <person name="Brown S.J."/>
            <person name="Bucher G."/>
            <person name="Friedrich M."/>
            <person name="Grimmelikhuijzen C.J."/>
            <person name="Klingler M."/>
            <person name="Lorenzen M."/>
            <person name="Richards S."/>
            <person name="Roth S."/>
            <person name="Schroder R."/>
            <person name="Tautz D."/>
            <person name="Zdobnov E.M."/>
            <person name="Muzny D."/>
            <person name="Gibbs R.A."/>
            <person name="Weinstock G.M."/>
            <person name="Attaway T."/>
            <person name="Bell S."/>
            <person name="Buhay C.J."/>
            <person name="Chandrabose M.N."/>
            <person name="Chavez D."/>
            <person name="Clerk-Blankenburg K.P."/>
            <person name="Cree A."/>
            <person name="Dao M."/>
            <person name="Davis C."/>
            <person name="Chacko J."/>
            <person name="Dinh H."/>
            <person name="Dugan-Rocha S."/>
            <person name="Fowler G."/>
            <person name="Garner T.T."/>
            <person name="Garnes J."/>
            <person name="Gnirke A."/>
            <person name="Hawes A."/>
            <person name="Hernandez J."/>
            <person name="Hines S."/>
            <person name="Holder M."/>
            <person name="Hume J."/>
            <person name="Jhangiani S.N."/>
            <person name="Joshi V."/>
            <person name="Khan Z.M."/>
            <person name="Jackson L."/>
            <person name="Kovar C."/>
            <person name="Kowis A."/>
            <person name="Lee S."/>
            <person name="Lewis L.R."/>
            <person name="Margolis J."/>
            <person name="Morgan M."/>
            <person name="Nazareth L.V."/>
            <person name="Nguyen N."/>
            <person name="Okwuonu G."/>
            <person name="Parker D."/>
            <person name="Richards S."/>
            <person name="Ruiz S.J."/>
            <person name="Santibanez J."/>
            <person name="Savard J."/>
            <person name="Scherer S.E."/>
            <person name="Schneider B."/>
            <person name="Sodergren E."/>
            <person name="Tautz D."/>
            <person name="Vattahil S."/>
            <person name="Villasana D."/>
            <person name="White C.S."/>
            <person name="Wright R."/>
            <person name="Park Y."/>
            <person name="Beeman R.W."/>
            <person name="Lord J."/>
            <person name="Oppert B."/>
            <person name="Lorenzen M."/>
            <person name="Brown S."/>
            <person name="Wang L."/>
            <person name="Savard J."/>
            <person name="Tautz D."/>
            <person name="Richards S."/>
            <person name="Weinstock G."/>
            <person name="Gibbs R.A."/>
            <person name="Liu Y."/>
            <person name="Worley K."/>
            <person name="Weinstock G."/>
            <person name="Elsik C.G."/>
            <person name="Reese J.T."/>
            <person name="Elhaik E."/>
            <person name="Landan G."/>
            <person name="Graur D."/>
            <person name="Arensburger P."/>
            <person name="Atkinson P."/>
            <person name="Beeman R.W."/>
            <person name="Beidler J."/>
            <person name="Brown S.J."/>
            <person name="Demuth J.P."/>
            <person name="Drury D.W."/>
            <person name="Du Y.Z."/>
            <person name="Fujiwara H."/>
            <person name="Lorenzen M."/>
            <person name="Maselli V."/>
            <person name="Osanai M."/>
            <person name="Park Y."/>
            <person name="Robertson H.M."/>
            <person name="Tu Z."/>
            <person name="Wang J.J."/>
            <person name="Wang S."/>
            <person name="Richards S."/>
            <person name="Song H."/>
            <person name="Zhang L."/>
            <person name="Sodergren E."/>
            <person name="Werner D."/>
            <person name="Stanke M."/>
            <person name="Morgenstern B."/>
            <person name="Solovyev V."/>
            <person name="Kosarev P."/>
            <person name="Brown G."/>
            <person name="Chen H.C."/>
            <person name="Ermolaeva O."/>
            <person name="Hlavina W."/>
            <person name="Kapustin Y."/>
            <person name="Kiryutin B."/>
            <person name="Kitts P."/>
            <person name="Maglott D."/>
            <person name="Pruitt K."/>
            <person name="Sapojnikov V."/>
            <person name="Souvorov A."/>
            <person name="Mackey A.J."/>
            <person name="Waterhouse R.M."/>
            <person name="Wyder S."/>
            <person name="Zdobnov E.M."/>
            <person name="Zdobnov E.M."/>
            <person name="Wyder S."/>
            <person name="Kriventseva E.V."/>
            <person name="Kadowaki T."/>
            <person name="Bork P."/>
            <person name="Aranda M."/>
            <person name="Bao R."/>
            <person name="Beermann A."/>
            <person name="Berns N."/>
            <person name="Bolognesi R."/>
            <person name="Bonneton F."/>
            <person name="Bopp D."/>
            <person name="Brown S.J."/>
            <person name="Bucher G."/>
            <person name="Butts T."/>
            <person name="Chaumot A."/>
            <person name="Denell R.E."/>
            <person name="Ferrier D.E."/>
            <person name="Friedrich M."/>
            <person name="Gordon C.M."/>
            <person name="Jindra M."/>
            <person name="Klingler M."/>
            <person name="Lan Q."/>
            <person name="Lattorff H.M."/>
            <person name="Laudet V."/>
            <person name="von Levetsow C."/>
            <person name="Liu Z."/>
            <person name="Lutz R."/>
            <person name="Lynch J.A."/>
            <person name="da Fonseca R.N."/>
            <person name="Posnien N."/>
            <person name="Reuter R."/>
            <person name="Roth S."/>
            <person name="Savard J."/>
            <person name="Schinko J.B."/>
            <person name="Schmitt C."/>
            <person name="Schoppmeier M."/>
            <person name="Schroder R."/>
            <person name="Shippy T.D."/>
            <person name="Simonnet F."/>
            <person name="Marques-Souza H."/>
            <person name="Tautz D."/>
            <person name="Tomoyasu Y."/>
            <person name="Trauner J."/>
            <person name="Van der Zee M."/>
            <person name="Vervoort M."/>
            <person name="Wittkopp N."/>
            <person name="Wimmer E.A."/>
            <person name="Yang X."/>
            <person name="Jones A.K."/>
            <person name="Sattelle D.B."/>
            <person name="Ebert P.R."/>
            <person name="Nelson D."/>
            <person name="Scott J.G."/>
            <person name="Beeman R.W."/>
            <person name="Muthukrishnan S."/>
            <person name="Kramer K.J."/>
            <person name="Arakane Y."/>
            <person name="Beeman R.W."/>
            <person name="Zhu Q."/>
            <person name="Hogenkamp D."/>
            <person name="Dixit R."/>
            <person name="Oppert B."/>
            <person name="Jiang H."/>
            <person name="Zou Z."/>
            <person name="Marshall J."/>
            <person name="Elpidina E."/>
            <person name="Vinokurov K."/>
            <person name="Oppert C."/>
            <person name="Zou Z."/>
            <person name="Evans J."/>
            <person name="Lu Z."/>
            <person name="Zhao P."/>
            <person name="Sumathipala N."/>
            <person name="Altincicek B."/>
            <person name="Vilcinskas A."/>
            <person name="Williams M."/>
            <person name="Hultmark D."/>
            <person name="Hetru C."/>
            <person name="Jiang H."/>
            <person name="Grimmelikhuijzen C.J."/>
            <person name="Hauser F."/>
            <person name="Cazzamali G."/>
            <person name="Williamson M."/>
            <person name="Park Y."/>
            <person name="Li B."/>
            <person name="Tanaka Y."/>
            <person name="Predel R."/>
            <person name="Neupert S."/>
            <person name="Schachtner J."/>
            <person name="Verleyen P."/>
            <person name="Raible F."/>
            <person name="Bork P."/>
            <person name="Friedrich M."/>
            <person name="Walden K.K."/>
            <person name="Robertson H.M."/>
            <person name="Angeli S."/>
            <person name="Foret S."/>
            <person name="Bucher G."/>
            <person name="Schuetz S."/>
            <person name="Maleszka R."/>
            <person name="Wimmer E.A."/>
            <person name="Beeman R.W."/>
            <person name="Lorenzen M."/>
            <person name="Tomoyasu Y."/>
            <person name="Miller S.C."/>
            <person name="Grossmann D."/>
            <person name="Bucher G."/>
        </authorList>
    </citation>
    <scope>NUCLEOTIDE SEQUENCE [LARGE SCALE GENOMIC DNA]</scope>
    <source>
        <strain evidence="2 3">Georgia GA2</strain>
    </source>
</reference>
<dbReference type="InterPro" id="IPR016181">
    <property type="entry name" value="Acyl_CoA_acyltransferase"/>
</dbReference>
<evidence type="ECO:0000313" key="3">
    <source>
        <dbReference type="Proteomes" id="UP000007266"/>
    </source>
</evidence>
<keyword evidence="3" id="KW-1185">Reference proteome</keyword>